<name>A0A8J4UXV4_9MYCE</name>
<reference evidence="1" key="1">
    <citation type="submission" date="2020-01" db="EMBL/GenBank/DDBJ databases">
        <title>Development of genomics and gene disruption for Polysphondylium violaceum indicates a role for the polyketide synthase stlB in stalk morphogenesis.</title>
        <authorList>
            <person name="Narita B."/>
            <person name="Kawabe Y."/>
            <person name="Kin K."/>
            <person name="Saito T."/>
            <person name="Gibbs R."/>
            <person name="Kuspa A."/>
            <person name="Muzny D."/>
            <person name="Queller D."/>
            <person name="Richards S."/>
            <person name="Strassman J."/>
            <person name="Sucgang R."/>
            <person name="Worley K."/>
            <person name="Schaap P."/>
        </authorList>
    </citation>
    <scope>NUCLEOTIDE SEQUENCE</scope>
    <source>
        <strain evidence="1">QSvi11</strain>
    </source>
</reference>
<accession>A0A8J4UXV4</accession>
<evidence type="ECO:0000313" key="1">
    <source>
        <dbReference type="EMBL" id="KAF2070978.1"/>
    </source>
</evidence>
<protein>
    <submittedName>
        <fullName evidence="1">Uncharacterized protein</fullName>
    </submittedName>
</protein>
<dbReference type="Proteomes" id="UP000695562">
    <property type="component" value="Unassembled WGS sequence"/>
</dbReference>
<keyword evidence="2" id="KW-1185">Reference proteome</keyword>
<organism evidence="1 2">
    <name type="scientific">Polysphondylium violaceum</name>
    <dbReference type="NCBI Taxonomy" id="133409"/>
    <lineage>
        <taxon>Eukaryota</taxon>
        <taxon>Amoebozoa</taxon>
        <taxon>Evosea</taxon>
        <taxon>Eumycetozoa</taxon>
        <taxon>Dictyostelia</taxon>
        <taxon>Dictyosteliales</taxon>
        <taxon>Dictyosteliaceae</taxon>
        <taxon>Polysphondylium</taxon>
    </lineage>
</organism>
<dbReference type="Pfam" id="PF05710">
    <property type="entry name" value="Coiled"/>
    <property type="match status" value="1"/>
</dbReference>
<sequence length="74" mass="7990">MSIFSTLSSISNPTKSIRNKVSLTSANSKVGSIGANSSQTYIITALGGPTYYYDDGKNDIFFGTLQQFLDTLNK</sequence>
<comment type="caution">
    <text evidence="1">The sequence shown here is derived from an EMBL/GenBank/DDBJ whole genome shotgun (WGS) entry which is preliminary data.</text>
</comment>
<gene>
    <name evidence="1" type="ORF">CYY_007694</name>
</gene>
<dbReference type="AlphaFoldDB" id="A0A8J4UXV4"/>
<dbReference type="EMBL" id="AJWJ01000425">
    <property type="protein sequence ID" value="KAF2070978.1"/>
    <property type="molecule type" value="Genomic_DNA"/>
</dbReference>
<dbReference type="InterPro" id="IPR008455">
    <property type="entry name" value="HssA/B-related"/>
</dbReference>
<proteinExistence type="predicted"/>
<evidence type="ECO:0000313" key="2">
    <source>
        <dbReference type="Proteomes" id="UP000695562"/>
    </source>
</evidence>